<evidence type="ECO:0000313" key="2">
    <source>
        <dbReference type="EMBL" id="KAK6919635.1"/>
    </source>
</evidence>
<sequence length="98" mass="10902">MDSTPPCHKLDPRSLIKSASRLVRLSSESDEIIPRFPHHHHPKNLPKPQMFCLFTSSNSSHFPLFVNRKSVPPIGLNRLPKSPSRSLGLTGGARADLI</sequence>
<dbReference type="EMBL" id="JBAMMX010000021">
    <property type="protein sequence ID" value="KAK6919635.1"/>
    <property type="molecule type" value="Genomic_DNA"/>
</dbReference>
<protein>
    <submittedName>
        <fullName evidence="2">Uncharacterized protein</fullName>
    </submittedName>
</protein>
<gene>
    <name evidence="2" type="ORF">RJ641_015539</name>
</gene>
<organism evidence="2 3">
    <name type="scientific">Dillenia turbinata</name>
    <dbReference type="NCBI Taxonomy" id="194707"/>
    <lineage>
        <taxon>Eukaryota</taxon>
        <taxon>Viridiplantae</taxon>
        <taxon>Streptophyta</taxon>
        <taxon>Embryophyta</taxon>
        <taxon>Tracheophyta</taxon>
        <taxon>Spermatophyta</taxon>
        <taxon>Magnoliopsida</taxon>
        <taxon>eudicotyledons</taxon>
        <taxon>Gunneridae</taxon>
        <taxon>Pentapetalae</taxon>
        <taxon>Dilleniales</taxon>
        <taxon>Dilleniaceae</taxon>
        <taxon>Dillenia</taxon>
    </lineage>
</organism>
<evidence type="ECO:0000256" key="1">
    <source>
        <dbReference type="SAM" id="MobiDB-lite"/>
    </source>
</evidence>
<dbReference type="Proteomes" id="UP001370490">
    <property type="component" value="Unassembled WGS sequence"/>
</dbReference>
<comment type="caution">
    <text evidence="2">The sequence shown here is derived from an EMBL/GenBank/DDBJ whole genome shotgun (WGS) entry which is preliminary data.</text>
</comment>
<reference evidence="2 3" key="1">
    <citation type="submission" date="2023-12" db="EMBL/GenBank/DDBJ databases">
        <title>A high-quality genome assembly for Dillenia turbinata (Dilleniales).</title>
        <authorList>
            <person name="Chanderbali A."/>
        </authorList>
    </citation>
    <scope>NUCLEOTIDE SEQUENCE [LARGE SCALE GENOMIC DNA]</scope>
    <source>
        <strain evidence="2">LSX21</strain>
        <tissue evidence="2">Leaf</tissue>
    </source>
</reference>
<evidence type="ECO:0000313" key="3">
    <source>
        <dbReference type="Proteomes" id="UP001370490"/>
    </source>
</evidence>
<feature type="region of interest" description="Disordered" evidence="1">
    <location>
        <begin position="76"/>
        <end position="98"/>
    </location>
</feature>
<name>A0AAN8Z165_9MAGN</name>
<accession>A0AAN8Z165</accession>
<proteinExistence type="predicted"/>
<keyword evidence="3" id="KW-1185">Reference proteome</keyword>
<dbReference type="AlphaFoldDB" id="A0AAN8Z165"/>